<dbReference type="InterPro" id="IPR001841">
    <property type="entry name" value="Znf_RING"/>
</dbReference>
<protein>
    <recommendedName>
        <fullName evidence="14">PNPLA domain-containing protein</fullName>
    </recommendedName>
</protein>
<evidence type="ECO:0000256" key="4">
    <source>
        <dbReference type="ARBA" id="ARBA00022833"/>
    </source>
</evidence>
<dbReference type="PROSITE" id="PS51635">
    <property type="entry name" value="PNPLA"/>
    <property type="match status" value="1"/>
</dbReference>
<dbReference type="OrthoDB" id="194358at2759"/>
<accession>A0A074ZDM9</accession>
<dbReference type="AlphaFoldDB" id="A0A074ZDM9"/>
<feature type="short sequence motif" description="DGA/G" evidence="8">
    <location>
        <begin position="379"/>
        <end position="381"/>
    </location>
</feature>
<feature type="short sequence motif" description="GXSXG" evidence="8">
    <location>
        <begin position="221"/>
        <end position="225"/>
    </location>
</feature>
<dbReference type="InterPro" id="IPR017907">
    <property type="entry name" value="Znf_RING_CS"/>
</dbReference>
<evidence type="ECO:0000256" key="8">
    <source>
        <dbReference type="PROSITE-ProRule" id="PRU01161"/>
    </source>
</evidence>
<dbReference type="GO" id="GO:0046486">
    <property type="term" value="P:glycerolipid metabolic process"/>
    <property type="evidence" value="ECO:0007669"/>
    <property type="project" value="UniProtKB-ARBA"/>
</dbReference>
<sequence length="632" mass="70688">MFKDFFNLHWPCSFSDRASRSCIGTKLSHGAEHRAADGNDIGQGQYVSSGTVEADVSDWVSFIKTELNICEDEYCEALDEEPREKSSRRIASDLHLEQMNDFFTDLGAAVSFISHKSCFACLVRLPQHPLPCGHVLCNSCVQDSGKKGHGKIRLNYCPLHIHTSFRPSWEMPDRSEHAGIRVLCLDGGGMRGIIELEILRVIEKALGGNIRIQTFFDLIVGTSTGGINALALGVKQWSVAHCIAVFEKFCDQAFTEREFRGVWGLEQAAFLNHGSKYKAKPLHSVLQKTLGSGQLFGGSESLSASRTNVAVTATSADGKGAMVIANYNRPHNAAESQVFVRPENHREELEVWEAAAATSAAPFYFKPYTQPKTGVSYLDGGLYHNNPVHVANRERKLLWPDLASKHPDLLLSIGTGRNLPEAPADVPERRSFSKKSEEMSKPSPRKSGGLRRTLDTFGALYQRFDNILDAEQTWIEFEADVVGQATDLPSPYLRFNLDLKRKLPSFDAKDKFEELRKDVRQRLRDPDVVKMTQEIACALVASSFYFKLARTISHRAGNFTCTGYICCKFEEGSSKLKALGKFLSEQSNQAHGENPLETYHLWNAQDTSCRHRRIRCNGLDHSDFGPGWRMSW</sequence>
<dbReference type="GO" id="GO:0019369">
    <property type="term" value="P:arachidonate metabolic process"/>
    <property type="evidence" value="ECO:0007669"/>
    <property type="project" value="TreeGrafter"/>
</dbReference>
<feature type="active site" description="Proton acceptor" evidence="8">
    <location>
        <position position="379"/>
    </location>
</feature>
<dbReference type="InParanoid" id="A0A074ZDM9"/>
<keyword evidence="6 8" id="KW-0443">Lipid metabolism</keyword>
<evidence type="ECO:0000259" key="11">
    <source>
        <dbReference type="PROSITE" id="PS51635"/>
    </source>
</evidence>
<keyword evidence="4" id="KW-0862">Zinc</keyword>
<name>A0A074ZDM9_AURSE</name>
<feature type="domain" description="PNPLA" evidence="11">
    <location>
        <begin position="183"/>
        <end position="392"/>
    </location>
</feature>
<feature type="short sequence motif" description="GXGXXG" evidence="8">
    <location>
        <begin position="187"/>
        <end position="192"/>
    </location>
</feature>
<dbReference type="GeneID" id="25369439"/>
<keyword evidence="5 8" id="KW-0442">Lipid degradation</keyword>
<gene>
    <name evidence="12" type="ORF">AUEXF2481DRAFT_611543</name>
</gene>
<evidence type="ECO:0000313" key="12">
    <source>
        <dbReference type="EMBL" id="KEQ96781.1"/>
    </source>
</evidence>
<dbReference type="GO" id="GO:0016042">
    <property type="term" value="P:lipid catabolic process"/>
    <property type="evidence" value="ECO:0007669"/>
    <property type="project" value="UniProtKB-UniRule"/>
</dbReference>
<organism evidence="12 13">
    <name type="scientific">Aureobasidium subglaciale (strain EXF-2481)</name>
    <name type="common">Aureobasidium pullulans var. subglaciale</name>
    <dbReference type="NCBI Taxonomy" id="1043005"/>
    <lineage>
        <taxon>Eukaryota</taxon>
        <taxon>Fungi</taxon>
        <taxon>Dikarya</taxon>
        <taxon>Ascomycota</taxon>
        <taxon>Pezizomycotina</taxon>
        <taxon>Dothideomycetes</taxon>
        <taxon>Dothideomycetidae</taxon>
        <taxon>Dothideales</taxon>
        <taxon>Saccotheciaceae</taxon>
        <taxon>Aureobasidium</taxon>
    </lineage>
</organism>
<evidence type="ECO:0000259" key="10">
    <source>
        <dbReference type="PROSITE" id="PS50089"/>
    </source>
</evidence>
<dbReference type="RefSeq" id="XP_013345550.1">
    <property type="nucleotide sequence ID" value="XM_013490096.1"/>
</dbReference>
<evidence type="ECO:0000256" key="3">
    <source>
        <dbReference type="ARBA" id="ARBA00022801"/>
    </source>
</evidence>
<evidence type="ECO:0000256" key="7">
    <source>
        <dbReference type="PROSITE-ProRule" id="PRU00175"/>
    </source>
</evidence>
<dbReference type="Pfam" id="PF01734">
    <property type="entry name" value="Patatin"/>
    <property type="match status" value="1"/>
</dbReference>
<dbReference type="GO" id="GO:0008270">
    <property type="term" value="F:zinc ion binding"/>
    <property type="evidence" value="ECO:0007669"/>
    <property type="project" value="UniProtKB-KW"/>
</dbReference>
<evidence type="ECO:0000256" key="5">
    <source>
        <dbReference type="ARBA" id="ARBA00022963"/>
    </source>
</evidence>
<dbReference type="GO" id="GO:0047499">
    <property type="term" value="F:calcium-independent phospholipase A2 activity"/>
    <property type="evidence" value="ECO:0007669"/>
    <property type="project" value="TreeGrafter"/>
</dbReference>
<keyword evidence="2 7" id="KW-0863">Zinc-finger</keyword>
<dbReference type="GO" id="GO:0016020">
    <property type="term" value="C:membrane"/>
    <property type="evidence" value="ECO:0007669"/>
    <property type="project" value="TreeGrafter"/>
</dbReference>
<dbReference type="Proteomes" id="UP000030641">
    <property type="component" value="Unassembled WGS sequence"/>
</dbReference>
<evidence type="ECO:0000256" key="1">
    <source>
        <dbReference type="ARBA" id="ARBA00022723"/>
    </source>
</evidence>
<proteinExistence type="predicted"/>
<keyword evidence="3 8" id="KW-0378">Hydrolase</keyword>
<feature type="compositionally biased region" description="Basic and acidic residues" evidence="9">
    <location>
        <begin position="426"/>
        <end position="440"/>
    </location>
</feature>
<reference evidence="12 13" key="1">
    <citation type="journal article" date="2014" name="BMC Genomics">
        <title>Genome sequencing of four Aureobasidium pullulans varieties: biotechnological potential, stress tolerance, and description of new species.</title>
        <authorList>
            <person name="Gostin Ar C."/>
            <person name="Ohm R.A."/>
            <person name="Kogej T."/>
            <person name="Sonjak S."/>
            <person name="Turk M."/>
            <person name="Zajc J."/>
            <person name="Zalar P."/>
            <person name="Grube M."/>
            <person name="Sun H."/>
            <person name="Han J."/>
            <person name="Sharma A."/>
            <person name="Chiniquy J."/>
            <person name="Ngan C.Y."/>
            <person name="Lipzen A."/>
            <person name="Barry K."/>
            <person name="Grigoriev I.V."/>
            <person name="Gunde-Cimerman N."/>
        </authorList>
    </citation>
    <scope>NUCLEOTIDE SEQUENCE [LARGE SCALE GENOMIC DNA]</scope>
    <source>
        <strain evidence="12 13">EXF-2481</strain>
    </source>
</reference>
<dbReference type="PANTHER" id="PTHR24185">
    <property type="entry name" value="CALCIUM-INDEPENDENT PHOSPHOLIPASE A2-GAMMA"/>
    <property type="match status" value="1"/>
</dbReference>
<keyword evidence="13" id="KW-1185">Reference proteome</keyword>
<dbReference type="SUPFAM" id="SSF52151">
    <property type="entry name" value="FabD/lysophospholipase-like"/>
    <property type="match status" value="1"/>
</dbReference>
<feature type="region of interest" description="Disordered" evidence="9">
    <location>
        <begin position="416"/>
        <end position="451"/>
    </location>
</feature>
<feature type="active site" description="Nucleophile" evidence="8">
    <location>
        <position position="223"/>
    </location>
</feature>
<dbReference type="PROSITE" id="PS00518">
    <property type="entry name" value="ZF_RING_1"/>
    <property type="match status" value="1"/>
</dbReference>
<evidence type="ECO:0000313" key="13">
    <source>
        <dbReference type="Proteomes" id="UP000030641"/>
    </source>
</evidence>
<dbReference type="CDD" id="cd07199">
    <property type="entry name" value="Pat17_PNPLA8_PNPLA9_like"/>
    <property type="match status" value="1"/>
</dbReference>
<dbReference type="InterPro" id="IPR016035">
    <property type="entry name" value="Acyl_Trfase/lysoPLipase"/>
</dbReference>
<dbReference type="PANTHER" id="PTHR24185:SF1">
    <property type="entry name" value="CALCIUM-INDEPENDENT PHOSPHOLIPASE A2-GAMMA"/>
    <property type="match status" value="1"/>
</dbReference>
<dbReference type="Gene3D" id="3.40.1090.10">
    <property type="entry name" value="Cytosolic phospholipase A2 catalytic domain"/>
    <property type="match status" value="1"/>
</dbReference>
<dbReference type="EMBL" id="KL584755">
    <property type="protein sequence ID" value="KEQ96781.1"/>
    <property type="molecule type" value="Genomic_DNA"/>
</dbReference>
<dbReference type="OMA" id="HHIRINI"/>
<dbReference type="InterPro" id="IPR002641">
    <property type="entry name" value="PNPLA_dom"/>
</dbReference>
<keyword evidence="1" id="KW-0479">Metal-binding</keyword>
<evidence type="ECO:0008006" key="14">
    <source>
        <dbReference type="Google" id="ProtNLM"/>
    </source>
</evidence>
<dbReference type="HOGENOM" id="CLU_448312_0_0_1"/>
<feature type="domain" description="RING-type" evidence="10">
    <location>
        <begin position="118"/>
        <end position="160"/>
    </location>
</feature>
<dbReference type="PROSITE" id="PS50089">
    <property type="entry name" value="ZF_RING_2"/>
    <property type="match status" value="1"/>
</dbReference>
<evidence type="ECO:0000256" key="9">
    <source>
        <dbReference type="SAM" id="MobiDB-lite"/>
    </source>
</evidence>
<evidence type="ECO:0000256" key="6">
    <source>
        <dbReference type="ARBA" id="ARBA00023098"/>
    </source>
</evidence>
<evidence type="ECO:0000256" key="2">
    <source>
        <dbReference type="ARBA" id="ARBA00022771"/>
    </source>
</evidence>
<dbReference type="STRING" id="1043005.A0A074ZDM9"/>